<dbReference type="PANTHER" id="PTHR48099">
    <property type="entry name" value="C-1-TETRAHYDROFOLATE SYNTHASE, CYTOPLASMIC-RELATED"/>
    <property type="match status" value="1"/>
</dbReference>
<dbReference type="Gene3D" id="3.40.50.10860">
    <property type="entry name" value="Leucine Dehydrogenase, chain A, domain 1"/>
    <property type="match status" value="1"/>
</dbReference>
<keyword evidence="9 12" id="KW-0368">Histidine biosynthesis</keyword>
<keyword evidence="3 12" id="KW-0554">One-carbon metabolism</keyword>
<comment type="pathway">
    <text evidence="1 12">One-carbon metabolism; tetrahydrofolate interconversion.</text>
</comment>
<dbReference type="PROSITE" id="PS00767">
    <property type="entry name" value="THF_DHG_CYH_2"/>
    <property type="match status" value="1"/>
</dbReference>
<dbReference type="InterPro" id="IPR020867">
    <property type="entry name" value="THF_DH/CycHdrlase_CS"/>
</dbReference>
<protein>
    <recommendedName>
        <fullName evidence="12">Bifunctional protein FolD</fullName>
    </recommendedName>
    <domain>
        <recommendedName>
            <fullName evidence="12">Methylenetetrahydrofolate dehydrogenase</fullName>
            <ecNumber evidence="12">1.5.1.5</ecNumber>
        </recommendedName>
    </domain>
    <domain>
        <recommendedName>
            <fullName evidence="12">Methenyltetrahydrofolate cyclohydrolase</fullName>
            <ecNumber evidence="12">3.5.4.9</ecNumber>
        </recommendedName>
    </domain>
</protein>
<comment type="caution">
    <text evidence="15">The sequence shown here is derived from an EMBL/GenBank/DDBJ whole genome shotgun (WGS) entry which is preliminary data.</text>
</comment>
<evidence type="ECO:0000256" key="4">
    <source>
        <dbReference type="ARBA" id="ARBA00022605"/>
    </source>
</evidence>
<evidence type="ECO:0000259" key="13">
    <source>
        <dbReference type="Pfam" id="PF00763"/>
    </source>
</evidence>
<name>A0A557SX74_9ARCH</name>
<dbReference type="PROSITE" id="PS00766">
    <property type="entry name" value="THF_DHG_CYH_1"/>
    <property type="match status" value="1"/>
</dbReference>
<dbReference type="EMBL" id="VOAH01000004">
    <property type="protein sequence ID" value="TVP41205.1"/>
    <property type="molecule type" value="Genomic_DNA"/>
</dbReference>
<dbReference type="GO" id="GO:0006164">
    <property type="term" value="P:purine nucleotide biosynthetic process"/>
    <property type="evidence" value="ECO:0007669"/>
    <property type="project" value="UniProtKB-KW"/>
</dbReference>
<keyword evidence="8 12" id="KW-0560">Oxidoreductase</keyword>
<dbReference type="SUPFAM" id="SSF51735">
    <property type="entry name" value="NAD(P)-binding Rossmann-fold domains"/>
    <property type="match status" value="1"/>
</dbReference>
<dbReference type="HAMAP" id="MF_01576">
    <property type="entry name" value="THF_DHG_CYH"/>
    <property type="match status" value="1"/>
</dbReference>
<feature type="domain" description="Tetrahydrofolate dehydrogenase/cyclohydrolase NAD(P)-binding" evidence="14">
    <location>
        <begin position="142"/>
        <end position="284"/>
    </location>
</feature>
<dbReference type="Gene3D" id="3.40.50.720">
    <property type="entry name" value="NAD(P)-binding Rossmann-like Domain"/>
    <property type="match status" value="1"/>
</dbReference>
<dbReference type="Proteomes" id="UP000315289">
    <property type="component" value="Unassembled WGS sequence"/>
</dbReference>
<evidence type="ECO:0000259" key="14">
    <source>
        <dbReference type="Pfam" id="PF02882"/>
    </source>
</evidence>
<evidence type="ECO:0000256" key="2">
    <source>
        <dbReference type="ARBA" id="ARBA00011738"/>
    </source>
</evidence>
<accession>A0A557SX74</accession>
<evidence type="ECO:0000256" key="6">
    <source>
        <dbReference type="ARBA" id="ARBA00022801"/>
    </source>
</evidence>
<dbReference type="GO" id="GO:0005829">
    <property type="term" value="C:cytosol"/>
    <property type="evidence" value="ECO:0007669"/>
    <property type="project" value="TreeGrafter"/>
</dbReference>
<dbReference type="Pfam" id="PF00763">
    <property type="entry name" value="THF_DHG_CYH"/>
    <property type="match status" value="1"/>
</dbReference>
<dbReference type="GO" id="GO:0035999">
    <property type="term" value="P:tetrahydrofolate interconversion"/>
    <property type="evidence" value="ECO:0007669"/>
    <property type="project" value="UniProtKB-UniRule"/>
</dbReference>
<dbReference type="EC" id="1.5.1.5" evidence="12"/>
<evidence type="ECO:0000313" key="15">
    <source>
        <dbReference type="EMBL" id="TVP41205.1"/>
    </source>
</evidence>
<evidence type="ECO:0000256" key="5">
    <source>
        <dbReference type="ARBA" id="ARBA00022755"/>
    </source>
</evidence>
<keyword evidence="5 12" id="KW-0658">Purine biosynthesis</keyword>
<dbReference type="GO" id="GO:0009086">
    <property type="term" value="P:methionine biosynthetic process"/>
    <property type="evidence" value="ECO:0007669"/>
    <property type="project" value="UniProtKB-KW"/>
</dbReference>
<feature type="binding site" evidence="12">
    <location>
        <position position="236"/>
    </location>
    <ligand>
        <name>NADP(+)</name>
        <dbReference type="ChEBI" id="CHEBI:58349"/>
    </ligand>
</feature>
<evidence type="ECO:0000256" key="3">
    <source>
        <dbReference type="ARBA" id="ARBA00022563"/>
    </source>
</evidence>
<proteinExistence type="inferred from homology"/>
<evidence type="ECO:0000256" key="11">
    <source>
        <dbReference type="ARBA" id="ARBA00023268"/>
    </source>
</evidence>
<evidence type="ECO:0000256" key="10">
    <source>
        <dbReference type="ARBA" id="ARBA00023167"/>
    </source>
</evidence>
<dbReference type="EC" id="3.5.4.9" evidence="12"/>
<keyword evidence="7 12" id="KW-0521">NADP</keyword>
<keyword evidence="16" id="KW-1185">Reference proteome</keyword>
<dbReference type="InterPro" id="IPR036291">
    <property type="entry name" value="NAD(P)-bd_dom_sf"/>
</dbReference>
<dbReference type="CDD" id="cd01080">
    <property type="entry name" value="NAD_bind_m-THF_DH_Cyclohyd"/>
    <property type="match status" value="1"/>
</dbReference>
<dbReference type="FunFam" id="3.40.50.720:FF:000094">
    <property type="entry name" value="Bifunctional protein FolD"/>
    <property type="match status" value="1"/>
</dbReference>
<dbReference type="GO" id="GO:0004488">
    <property type="term" value="F:methylenetetrahydrofolate dehydrogenase (NADP+) activity"/>
    <property type="evidence" value="ECO:0007669"/>
    <property type="project" value="UniProtKB-UniRule"/>
</dbReference>
<dbReference type="Pfam" id="PF02882">
    <property type="entry name" value="THF_DHG_CYH_C"/>
    <property type="match status" value="1"/>
</dbReference>
<sequence>MDILTAMIIDGLVVSNRIKNSLKNEISGLVTQGVIPCLATILIGSDPPSLVYINNKQKAANSIGIRTLDFRFDADISQTKLIRLIEKLNLDSTVHGILIQLPLPDHLDKYNVINMVDPRKDVDGLTFINSGLLLNNKTNLIPCTPLGIMELFRNYKIQLDGANVLIVNRSNLVGKPLASLLLSKNSTVTISHSHTKNLKFFSQNADIIVTAVGNRDSFVLTDDMVTNGATIIDVGTNRVDGKLCGDVDFEKVKEKARYITPVPGGVGPMTICMLLRNTVEASKAYAK</sequence>
<evidence type="ECO:0000256" key="7">
    <source>
        <dbReference type="ARBA" id="ARBA00022857"/>
    </source>
</evidence>
<evidence type="ECO:0000256" key="8">
    <source>
        <dbReference type="ARBA" id="ARBA00023002"/>
    </source>
</evidence>
<evidence type="ECO:0000313" key="16">
    <source>
        <dbReference type="Proteomes" id="UP000315289"/>
    </source>
</evidence>
<feature type="binding site" evidence="12">
    <location>
        <begin position="168"/>
        <end position="170"/>
    </location>
    <ligand>
        <name>NADP(+)</name>
        <dbReference type="ChEBI" id="CHEBI:58349"/>
    </ligand>
</feature>
<dbReference type="FunFam" id="3.40.50.10860:FF:000005">
    <property type="entry name" value="C-1-tetrahydrofolate synthase, cytoplasmic, putative"/>
    <property type="match status" value="1"/>
</dbReference>
<evidence type="ECO:0000256" key="1">
    <source>
        <dbReference type="ARBA" id="ARBA00004777"/>
    </source>
</evidence>
<keyword evidence="6 12" id="KW-0378">Hydrolase</keyword>
<dbReference type="SUPFAM" id="SSF53223">
    <property type="entry name" value="Aminoacid dehydrogenase-like, N-terminal domain"/>
    <property type="match status" value="1"/>
</dbReference>
<keyword evidence="10 12" id="KW-0486">Methionine biosynthesis</keyword>
<dbReference type="PANTHER" id="PTHR48099:SF5">
    <property type="entry name" value="C-1-TETRAHYDROFOLATE SYNTHASE, CYTOPLASMIC"/>
    <property type="match status" value="1"/>
</dbReference>
<dbReference type="GO" id="GO:0004477">
    <property type="term" value="F:methenyltetrahydrofolate cyclohydrolase activity"/>
    <property type="evidence" value="ECO:0007669"/>
    <property type="project" value="UniProtKB-UniRule"/>
</dbReference>
<dbReference type="InterPro" id="IPR046346">
    <property type="entry name" value="Aminoacid_DH-like_N_sf"/>
</dbReference>
<evidence type="ECO:0000256" key="12">
    <source>
        <dbReference type="HAMAP-Rule" id="MF_01576"/>
    </source>
</evidence>
<gene>
    <name evidence="12 15" type="primary">folD</name>
    <name evidence="15" type="ORF">NARC_40168</name>
</gene>
<comment type="catalytic activity">
    <reaction evidence="12">
        <text>(6R)-5,10-methenyltetrahydrofolate + H2O = (6R)-10-formyltetrahydrofolate + H(+)</text>
        <dbReference type="Rhea" id="RHEA:23700"/>
        <dbReference type="ChEBI" id="CHEBI:15377"/>
        <dbReference type="ChEBI" id="CHEBI:15378"/>
        <dbReference type="ChEBI" id="CHEBI:57455"/>
        <dbReference type="ChEBI" id="CHEBI:195366"/>
        <dbReference type="EC" id="3.5.4.9"/>
    </reaction>
</comment>
<dbReference type="InterPro" id="IPR020631">
    <property type="entry name" value="THF_DH/CycHdrlase_NAD-bd_dom"/>
</dbReference>
<evidence type="ECO:0000256" key="9">
    <source>
        <dbReference type="ARBA" id="ARBA00023102"/>
    </source>
</evidence>
<dbReference type="UniPathway" id="UPA00193"/>
<reference evidence="15 16" key="1">
    <citation type="journal article" date="2019" name="Front. Microbiol.">
        <title>Ammonia Oxidation by the Arctic Terrestrial Thaumarchaeote Candidatus Nitrosocosmicus arcticus Is Stimulated by Increasing Temperatures.</title>
        <authorList>
            <person name="Alves R.J.E."/>
            <person name="Kerou M."/>
            <person name="Zappe A."/>
            <person name="Bittner R."/>
            <person name="Abby S.S."/>
            <person name="Schmidt H.A."/>
            <person name="Pfeifer K."/>
            <person name="Schleper C."/>
        </authorList>
    </citation>
    <scope>NUCLEOTIDE SEQUENCE [LARGE SCALE GENOMIC DNA]</scope>
    <source>
        <strain evidence="15 16">Kfb</strain>
    </source>
</reference>
<comment type="catalytic activity">
    <reaction evidence="12">
        <text>(6R)-5,10-methylene-5,6,7,8-tetrahydrofolate + NADP(+) = (6R)-5,10-methenyltetrahydrofolate + NADPH</text>
        <dbReference type="Rhea" id="RHEA:22812"/>
        <dbReference type="ChEBI" id="CHEBI:15636"/>
        <dbReference type="ChEBI" id="CHEBI:57455"/>
        <dbReference type="ChEBI" id="CHEBI:57783"/>
        <dbReference type="ChEBI" id="CHEBI:58349"/>
        <dbReference type="EC" id="1.5.1.5"/>
    </reaction>
</comment>
<dbReference type="GO" id="GO:0000105">
    <property type="term" value="P:L-histidine biosynthetic process"/>
    <property type="evidence" value="ECO:0007669"/>
    <property type="project" value="UniProtKB-KW"/>
</dbReference>
<dbReference type="PRINTS" id="PR00085">
    <property type="entry name" value="THFDHDRGNASE"/>
</dbReference>
<keyword evidence="11 12" id="KW-0511">Multifunctional enzyme</keyword>
<organism evidence="15 16">
    <name type="scientific">Candidatus Nitrosocosmicus arcticus</name>
    <dbReference type="NCBI Taxonomy" id="2035267"/>
    <lineage>
        <taxon>Archaea</taxon>
        <taxon>Nitrososphaerota</taxon>
        <taxon>Nitrososphaeria</taxon>
        <taxon>Nitrososphaerales</taxon>
        <taxon>Nitrososphaeraceae</taxon>
        <taxon>Candidatus Nitrosocosmicus</taxon>
    </lineage>
</organism>
<feature type="domain" description="Tetrahydrofolate dehydrogenase/cyclohydrolase catalytic" evidence="13">
    <location>
        <begin position="9"/>
        <end position="123"/>
    </location>
</feature>
<dbReference type="InterPro" id="IPR000672">
    <property type="entry name" value="THF_DH/CycHdrlase"/>
</dbReference>
<comment type="similarity">
    <text evidence="12">Belongs to the tetrahydrofolate dehydrogenase/cyclohydrolase family.</text>
</comment>
<comment type="function">
    <text evidence="12">Catalyzes the oxidation of 5,10-methylenetetrahydrofolate to 5,10-methenyltetrahydrofolate and then the hydrolysis of 5,10-methenyltetrahydrofolate to 10-formyltetrahydrofolate.</text>
</comment>
<dbReference type="AlphaFoldDB" id="A0A557SX74"/>
<comment type="caution">
    <text evidence="12">Lacks conserved residue(s) required for the propagation of feature annotation.</text>
</comment>
<comment type="subunit">
    <text evidence="2 12">Homodimer.</text>
</comment>
<keyword evidence="4 12" id="KW-0028">Amino-acid biosynthesis</keyword>
<dbReference type="InterPro" id="IPR020630">
    <property type="entry name" value="THF_DH/CycHdrlase_cat_dom"/>
</dbReference>